<comment type="caution">
    <text evidence="2">The sequence shown here is derived from an EMBL/GenBank/DDBJ whole genome shotgun (WGS) entry which is preliminary data.</text>
</comment>
<feature type="compositionally biased region" description="Basic and acidic residues" evidence="1">
    <location>
        <begin position="111"/>
        <end position="123"/>
    </location>
</feature>
<name>A0ABQ9G470_9NEOP</name>
<accession>A0ABQ9G470</accession>
<feature type="region of interest" description="Disordered" evidence="1">
    <location>
        <begin position="88"/>
        <end position="154"/>
    </location>
</feature>
<feature type="region of interest" description="Disordered" evidence="1">
    <location>
        <begin position="42"/>
        <end position="62"/>
    </location>
</feature>
<evidence type="ECO:0000313" key="3">
    <source>
        <dbReference type="Proteomes" id="UP001159363"/>
    </source>
</evidence>
<sequence length="195" mass="21499">MEQHRNARAGETGNPRKNLTTSGIGRHYFHILEPVRLPSNTPRTYPWAPRRGPDVQGMEAPPPTLSEDGLTGGQWGWLHCCGISKGDGDRGMPPLADGSTSNEKWNKKQGKREIPEKTRDQRASSDTIPTCENPGVTPVGIEPGSIRCNSSSKGRRGLGEVYLQTPRCVGGGMSWERKEEGRCLDEGELWHVSRE</sequence>
<feature type="region of interest" description="Disordered" evidence="1">
    <location>
        <begin position="1"/>
        <end position="22"/>
    </location>
</feature>
<proteinExistence type="predicted"/>
<keyword evidence="3" id="KW-1185">Reference proteome</keyword>
<protein>
    <submittedName>
        <fullName evidence="2">Uncharacterized protein</fullName>
    </submittedName>
</protein>
<reference evidence="2 3" key="1">
    <citation type="submission" date="2023-02" db="EMBL/GenBank/DDBJ databases">
        <title>LHISI_Scaffold_Assembly.</title>
        <authorList>
            <person name="Stuart O.P."/>
            <person name="Cleave R."/>
            <person name="Magrath M.J.L."/>
            <person name="Mikheyev A.S."/>
        </authorList>
    </citation>
    <scope>NUCLEOTIDE SEQUENCE [LARGE SCALE GENOMIC DNA]</scope>
    <source>
        <strain evidence="2">Daus_M_001</strain>
        <tissue evidence="2">Leg muscle</tissue>
    </source>
</reference>
<dbReference type="EMBL" id="JARBHB010000015">
    <property type="protein sequence ID" value="KAJ8867240.1"/>
    <property type="molecule type" value="Genomic_DNA"/>
</dbReference>
<evidence type="ECO:0000256" key="1">
    <source>
        <dbReference type="SAM" id="MobiDB-lite"/>
    </source>
</evidence>
<evidence type="ECO:0000313" key="2">
    <source>
        <dbReference type="EMBL" id="KAJ8867240.1"/>
    </source>
</evidence>
<gene>
    <name evidence="2" type="ORF">PR048_031039</name>
</gene>
<dbReference type="Proteomes" id="UP001159363">
    <property type="component" value="Chromosome 14"/>
</dbReference>
<organism evidence="2 3">
    <name type="scientific">Dryococelus australis</name>
    <dbReference type="NCBI Taxonomy" id="614101"/>
    <lineage>
        <taxon>Eukaryota</taxon>
        <taxon>Metazoa</taxon>
        <taxon>Ecdysozoa</taxon>
        <taxon>Arthropoda</taxon>
        <taxon>Hexapoda</taxon>
        <taxon>Insecta</taxon>
        <taxon>Pterygota</taxon>
        <taxon>Neoptera</taxon>
        <taxon>Polyneoptera</taxon>
        <taxon>Phasmatodea</taxon>
        <taxon>Verophasmatodea</taxon>
        <taxon>Anareolatae</taxon>
        <taxon>Phasmatidae</taxon>
        <taxon>Eurycanthinae</taxon>
        <taxon>Dryococelus</taxon>
    </lineage>
</organism>